<sequence>MPHRSSSPSSFVGYMTEITGTLEPNVSASQSEESKYKDIFSSRAVQMIALFIWVYVGTEVTIGGWIVTFIIKVRGGGASAGYISSGFFGGLMLGRVVLLWVNKKAGQKGFKLHVY</sequence>
<dbReference type="Gene3D" id="1.20.1250.20">
    <property type="entry name" value="MFS general substrate transporter like domains"/>
    <property type="match status" value="1"/>
</dbReference>
<evidence type="ECO:0000256" key="4">
    <source>
        <dbReference type="ARBA" id="ARBA00022692"/>
    </source>
</evidence>
<reference evidence="8 9" key="1">
    <citation type="submission" date="2014-11" db="EMBL/GenBank/DDBJ databases">
        <authorList>
            <person name="Wibberg Daniel"/>
        </authorList>
    </citation>
    <scope>NUCLEOTIDE SEQUENCE [LARGE SCALE GENOMIC DNA]</scope>
    <source>
        <strain evidence="8">Rhizoctonia solani AG1-IB 7/3/14</strain>
    </source>
</reference>
<keyword evidence="6 7" id="KW-0472">Membrane</keyword>
<accession>A0A0B7FP47</accession>
<evidence type="ECO:0000256" key="5">
    <source>
        <dbReference type="ARBA" id="ARBA00022989"/>
    </source>
</evidence>
<evidence type="ECO:0000256" key="6">
    <source>
        <dbReference type="ARBA" id="ARBA00023136"/>
    </source>
</evidence>
<dbReference type="OrthoDB" id="413079at2759"/>
<dbReference type="GO" id="GO:0016020">
    <property type="term" value="C:membrane"/>
    <property type="evidence" value="ECO:0007669"/>
    <property type="project" value="TreeGrafter"/>
</dbReference>
<dbReference type="AlphaFoldDB" id="A0A0B7FP47"/>
<dbReference type="GO" id="GO:0012505">
    <property type="term" value="C:endomembrane system"/>
    <property type="evidence" value="ECO:0007669"/>
    <property type="project" value="UniProtKB-SubCell"/>
</dbReference>
<dbReference type="PANTHER" id="PTHR23514:SF3">
    <property type="entry name" value="BYPASS OF STOP CODON PROTEIN 6"/>
    <property type="match status" value="1"/>
</dbReference>
<feature type="transmembrane region" description="Helical" evidence="7">
    <location>
        <begin position="83"/>
        <end position="101"/>
    </location>
</feature>
<keyword evidence="5 7" id="KW-1133">Transmembrane helix</keyword>
<dbReference type="PANTHER" id="PTHR23514">
    <property type="entry name" value="BYPASS OF STOP CODON PROTEIN 6"/>
    <property type="match status" value="1"/>
</dbReference>
<keyword evidence="9" id="KW-1185">Reference proteome</keyword>
<feature type="transmembrane region" description="Helical" evidence="7">
    <location>
        <begin position="47"/>
        <end position="71"/>
    </location>
</feature>
<evidence type="ECO:0000313" key="8">
    <source>
        <dbReference type="EMBL" id="CEL57988.1"/>
    </source>
</evidence>
<protein>
    <submittedName>
        <fullName evidence="8">Uncharacterized protein</fullName>
    </submittedName>
</protein>
<evidence type="ECO:0000256" key="3">
    <source>
        <dbReference type="ARBA" id="ARBA00022448"/>
    </source>
</evidence>
<dbReference type="SUPFAM" id="SSF103473">
    <property type="entry name" value="MFS general substrate transporter"/>
    <property type="match status" value="1"/>
</dbReference>
<comment type="subcellular location">
    <subcellularLocation>
        <location evidence="1">Endomembrane system</location>
        <topology evidence="1">Multi-pass membrane protein</topology>
    </subcellularLocation>
</comment>
<evidence type="ECO:0000256" key="2">
    <source>
        <dbReference type="ARBA" id="ARBA00008335"/>
    </source>
</evidence>
<gene>
    <name evidence="8" type="ORF">RSOLAG1IB_02733</name>
</gene>
<name>A0A0B7FP47_THACB</name>
<proteinExistence type="inferred from homology"/>
<evidence type="ECO:0000313" key="9">
    <source>
        <dbReference type="Proteomes" id="UP000059188"/>
    </source>
</evidence>
<dbReference type="EMBL" id="LN679102">
    <property type="protein sequence ID" value="CEL57988.1"/>
    <property type="molecule type" value="Genomic_DNA"/>
</dbReference>
<keyword evidence="3" id="KW-0813">Transport</keyword>
<organism evidence="8 9">
    <name type="scientific">Thanatephorus cucumeris (strain AG1-IB / isolate 7/3/14)</name>
    <name type="common">Lettuce bottom rot fungus</name>
    <name type="synonym">Rhizoctonia solani</name>
    <dbReference type="NCBI Taxonomy" id="1108050"/>
    <lineage>
        <taxon>Eukaryota</taxon>
        <taxon>Fungi</taxon>
        <taxon>Dikarya</taxon>
        <taxon>Basidiomycota</taxon>
        <taxon>Agaricomycotina</taxon>
        <taxon>Agaricomycetes</taxon>
        <taxon>Cantharellales</taxon>
        <taxon>Ceratobasidiaceae</taxon>
        <taxon>Rhizoctonia</taxon>
        <taxon>Rhizoctonia solani AG-1</taxon>
    </lineage>
</organism>
<evidence type="ECO:0000256" key="7">
    <source>
        <dbReference type="SAM" id="Phobius"/>
    </source>
</evidence>
<evidence type="ECO:0000256" key="1">
    <source>
        <dbReference type="ARBA" id="ARBA00004127"/>
    </source>
</evidence>
<dbReference type="InterPro" id="IPR051788">
    <property type="entry name" value="MFS_Transporter"/>
</dbReference>
<dbReference type="STRING" id="1108050.A0A0B7FP47"/>
<keyword evidence="4 7" id="KW-0812">Transmembrane</keyword>
<dbReference type="InterPro" id="IPR036259">
    <property type="entry name" value="MFS_trans_sf"/>
</dbReference>
<comment type="similarity">
    <text evidence="2">Belongs to the major facilitator superfamily.</text>
</comment>
<dbReference type="Proteomes" id="UP000059188">
    <property type="component" value="Unassembled WGS sequence"/>
</dbReference>